<dbReference type="EnsemblProtists" id="EKX45628">
    <property type="protein sequence ID" value="EKX45628"/>
    <property type="gene ID" value="GUITHDRAFT_163217"/>
</dbReference>
<dbReference type="GeneID" id="17302370"/>
<dbReference type="HOGENOM" id="CLU_1013539_0_0_1"/>
<proteinExistence type="predicted"/>
<reference evidence="2" key="3">
    <citation type="submission" date="2016-03" db="UniProtKB">
        <authorList>
            <consortium name="EnsemblProtists"/>
        </authorList>
    </citation>
    <scope>IDENTIFICATION</scope>
</reference>
<evidence type="ECO:0000313" key="3">
    <source>
        <dbReference type="Proteomes" id="UP000011087"/>
    </source>
</evidence>
<dbReference type="RefSeq" id="XP_005832608.1">
    <property type="nucleotide sequence ID" value="XM_005832551.1"/>
</dbReference>
<keyword evidence="3" id="KW-1185">Reference proteome</keyword>
<sequence length="275" mass="30247">MGMFCMPYTFLKRMILAQRQLSVKGQARKAVEAANNLALLLSVNVKIFVRSLVGLSAVALSPCEPHGPVPCSSAFLALRDFVADRVNFACSRIRAEASHLASHVIAVLSDDSLISRSKAFLTSLENREIQDLLRACRPDVHLSYFSSVQFLSACPRIVNLSGIHEIAPCKPENLTLKGSTNVSSCSCLGYAGLRMFVKLLVEETLDVKFSVFEDEIVSDQVKRLVQLSGTETQHGRAAMAAQDSLFHIKLGFDKWGKIYKISYSIQSVQHPKAVS</sequence>
<evidence type="ECO:0000313" key="2">
    <source>
        <dbReference type="EnsemblProtists" id="EKX45628"/>
    </source>
</evidence>
<organism evidence="1">
    <name type="scientific">Guillardia theta (strain CCMP2712)</name>
    <name type="common">Cryptophyte</name>
    <dbReference type="NCBI Taxonomy" id="905079"/>
    <lineage>
        <taxon>Eukaryota</taxon>
        <taxon>Cryptophyceae</taxon>
        <taxon>Pyrenomonadales</taxon>
        <taxon>Geminigeraceae</taxon>
        <taxon>Guillardia</taxon>
    </lineage>
</organism>
<dbReference type="Proteomes" id="UP000011087">
    <property type="component" value="Unassembled WGS sequence"/>
</dbReference>
<dbReference type="KEGG" id="gtt:GUITHDRAFT_163217"/>
<dbReference type="EMBL" id="JH992998">
    <property type="protein sequence ID" value="EKX45628.1"/>
    <property type="molecule type" value="Genomic_DNA"/>
</dbReference>
<evidence type="ECO:0000313" key="1">
    <source>
        <dbReference type="EMBL" id="EKX45628.1"/>
    </source>
</evidence>
<reference evidence="3" key="2">
    <citation type="submission" date="2012-11" db="EMBL/GenBank/DDBJ databases">
        <authorList>
            <person name="Kuo A."/>
            <person name="Curtis B.A."/>
            <person name="Tanifuji G."/>
            <person name="Burki F."/>
            <person name="Gruber A."/>
            <person name="Irimia M."/>
            <person name="Maruyama S."/>
            <person name="Arias M.C."/>
            <person name="Ball S.G."/>
            <person name="Gile G.H."/>
            <person name="Hirakawa Y."/>
            <person name="Hopkins J.F."/>
            <person name="Rensing S.A."/>
            <person name="Schmutz J."/>
            <person name="Symeonidi A."/>
            <person name="Elias M."/>
            <person name="Eveleigh R.J."/>
            <person name="Herman E.K."/>
            <person name="Klute M.J."/>
            <person name="Nakayama T."/>
            <person name="Obornik M."/>
            <person name="Reyes-Prieto A."/>
            <person name="Armbrust E.V."/>
            <person name="Aves S.J."/>
            <person name="Beiko R.G."/>
            <person name="Coutinho P."/>
            <person name="Dacks J.B."/>
            <person name="Durnford D.G."/>
            <person name="Fast N.M."/>
            <person name="Green B.R."/>
            <person name="Grisdale C."/>
            <person name="Hempe F."/>
            <person name="Henrissat B."/>
            <person name="Hoppner M.P."/>
            <person name="Ishida K.-I."/>
            <person name="Kim E."/>
            <person name="Koreny L."/>
            <person name="Kroth P.G."/>
            <person name="Liu Y."/>
            <person name="Malik S.-B."/>
            <person name="Maier U.G."/>
            <person name="McRose D."/>
            <person name="Mock T."/>
            <person name="Neilson J.A."/>
            <person name="Onodera N.T."/>
            <person name="Poole A.M."/>
            <person name="Pritham E.J."/>
            <person name="Richards T.A."/>
            <person name="Rocap G."/>
            <person name="Roy S.W."/>
            <person name="Sarai C."/>
            <person name="Schaack S."/>
            <person name="Shirato S."/>
            <person name="Slamovits C.H."/>
            <person name="Spencer D.F."/>
            <person name="Suzuki S."/>
            <person name="Worden A.Z."/>
            <person name="Zauner S."/>
            <person name="Barry K."/>
            <person name="Bell C."/>
            <person name="Bharti A.K."/>
            <person name="Crow J.A."/>
            <person name="Grimwood J."/>
            <person name="Kramer R."/>
            <person name="Lindquist E."/>
            <person name="Lucas S."/>
            <person name="Salamov A."/>
            <person name="McFadden G.I."/>
            <person name="Lane C.E."/>
            <person name="Keeling P.J."/>
            <person name="Gray M.W."/>
            <person name="Grigoriev I.V."/>
            <person name="Archibald J.M."/>
        </authorList>
    </citation>
    <scope>NUCLEOTIDE SEQUENCE</scope>
    <source>
        <strain evidence="3">CCMP2712</strain>
    </source>
</reference>
<reference evidence="1 3" key="1">
    <citation type="journal article" date="2012" name="Nature">
        <title>Algal genomes reveal evolutionary mosaicism and the fate of nucleomorphs.</title>
        <authorList>
            <consortium name="DOE Joint Genome Institute"/>
            <person name="Curtis B.A."/>
            <person name="Tanifuji G."/>
            <person name="Burki F."/>
            <person name="Gruber A."/>
            <person name="Irimia M."/>
            <person name="Maruyama S."/>
            <person name="Arias M.C."/>
            <person name="Ball S.G."/>
            <person name="Gile G.H."/>
            <person name="Hirakawa Y."/>
            <person name="Hopkins J.F."/>
            <person name="Kuo A."/>
            <person name="Rensing S.A."/>
            <person name="Schmutz J."/>
            <person name="Symeonidi A."/>
            <person name="Elias M."/>
            <person name="Eveleigh R.J."/>
            <person name="Herman E.K."/>
            <person name="Klute M.J."/>
            <person name="Nakayama T."/>
            <person name="Obornik M."/>
            <person name="Reyes-Prieto A."/>
            <person name="Armbrust E.V."/>
            <person name="Aves S.J."/>
            <person name="Beiko R.G."/>
            <person name="Coutinho P."/>
            <person name="Dacks J.B."/>
            <person name="Durnford D.G."/>
            <person name="Fast N.M."/>
            <person name="Green B.R."/>
            <person name="Grisdale C.J."/>
            <person name="Hempel F."/>
            <person name="Henrissat B."/>
            <person name="Hoppner M.P."/>
            <person name="Ishida K."/>
            <person name="Kim E."/>
            <person name="Koreny L."/>
            <person name="Kroth P.G."/>
            <person name="Liu Y."/>
            <person name="Malik S.B."/>
            <person name="Maier U.G."/>
            <person name="McRose D."/>
            <person name="Mock T."/>
            <person name="Neilson J.A."/>
            <person name="Onodera N.T."/>
            <person name="Poole A.M."/>
            <person name="Pritham E.J."/>
            <person name="Richards T.A."/>
            <person name="Rocap G."/>
            <person name="Roy S.W."/>
            <person name="Sarai C."/>
            <person name="Schaack S."/>
            <person name="Shirato S."/>
            <person name="Slamovits C.H."/>
            <person name="Spencer D.F."/>
            <person name="Suzuki S."/>
            <person name="Worden A.Z."/>
            <person name="Zauner S."/>
            <person name="Barry K."/>
            <person name="Bell C."/>
            <person name="Bharti A.K."/>
            <person name="Crow J.A."/>
            <person name="Grimwood J."/>
            <person name="Kramer R."/>
            <person name="Lindquist E."/>
            <person name="Lucas S."/>
            <person name="Salamov A."/>
            <person name="McFadden G.I."/>
            <person name="Lane C.E."/>
            <person name="Keeling P.J."/>
            <person name="Gray M.W."/>
            <person name="Grigoriev I.V."/>
            <person name="Archibald J.M."/>
        </authorList>
    </citation>
    <scope>NUCLEOTIDE SEQUENCE</scope>
    <source>
        <strain evidence="1 3">CCMP2712</strain>
    </source>
</reference>
<protein>
    <submittedName>
        <fullName evidence="1 2">Uncharacterized protein</fullName>
    </submittedName>
</protein>
<name>L1JAQ8_GUITC</name>
<gene>
    <name evidence="1" type="ORF">GUITHDRAFT_163217</name>
</gene>
<dbReference type="PaxDb" id="55529-EKX45628"/>
<accession>L1JAQ8</accession>
<dbReference type="AlphaFoldDB" id="L1JAQ8"/>